<evidence type="ECO:0000313" key="9">
    <source>
        <dbReference type="EMBL" id="PKB25044.1"/>
    </source>
</evidence>
<evidence type="ECO:0000256" key="1">
    <source>
        <dbReference type="ARBA" id="ARBA00004651"/>
    </source>
</evidence>
<evidence type="ECO:0000256" key="3">
    <source>
        <dbReference type="ARBA" id="ARBA00022676"/>
    </source>
</evidence>
<dbReference type="GO" id="GO:0009103">
    <property type="term" value="P:lipopolysaccharide biosynthetic process"/>
    <property type="evidence" value="ECO:0007669"/>
    <property type="project" value="UniProtKB-ARBA"/>
</dbReference>
<dbReference type="OrthoDB" id="559425at2"/>
<evidence type="ECO:0000256" key="5">
    <source>
        <dbReference type="ARBA" id="ARBA00022692"/>
    </source>
</evidence>
<dbReference type="PANTHER" id="PTHR33908">
    <property type="entry name" value="MANNOSYLTRANSFERASE YKCB-RELATED"/>
    <property type="match status" value="1"/>
</dbReference>
<feature type="transmembrane region" description="Helical" evidence="8">
    <location>
        <begin position="283"/>
        <end position="302"/>
    </location>
</feature>
<gene>
    <name evidence="9" type="ORF">B0I00_0225</name>
</gene>
<keyword evidence="5 8" id="KW-0812">Transmembrane</keyword>
<keyword evidence="3" id="KW-0328">Glycosyltransferase</keyword>
<proteinExistence type="predicted"/>
<dbReference type="PANTHER" id="PTHR33908:SF3">
    <property type="entry name" value="UNDECAPRENYL PHOSPHATE-ALPHA-4-AMINO-4-DEOXY-L-ARABINOSE ARABINOSYL TRANSFERASE"/>
    <property type="match status" value="1"/>
</dbReference>
<accession>A0A2N0I1K2</accession>
<name>A0A2N0I1K2_9SPHN</name>
<feature type="transmembrane region" description="Helical" evidence="8">
    <location>
        <begin position="12"/>
        <end position="32"/>
    </location>
</feature>
<feature type="transmembrane region" description="Helical" evidence="8">
    <location>
        <begin position="167"/>
        <end position="193"/>
    </location>
</feature>
<protein>
    <submittedName>
        <fullName evidence="9">Uncharacterized protein</fullName>
    </submittedName>
</protein>
<sequence length="492" mass="53615">MGADTLASGRGAGFLVAAVVVCLVGLAGRLAVGWTSPLWFDETFTATIASQQTFGQWFDWCRTEIGGPLYYLLAWVWARIFGLDPTALRLLSLAASLGAPALAWFRGHPDPRIRAWWAAMLLLWLPGFEMASSARCYALLVLVLTGQAIAFRAAIDTCSRRDVAWWAGLSALALLTHVYSAFLLAPQAILFFAIHRARALRLWWIGLVALVPVVGWFALQWQSLQNFASGGTWYPLVTGDDLLAAPVHFFWSATSAAAVIAVVVVIALARIRRAERRLSTSDIALIAAGVASLALMLALGMVRSSFTWRYAAVSAPALLFGTAIAIEAASRLWRLVPLAVIGLFTANAGVFAAMNWINPARNFRAVFNLQSPSEFIAPARPQRLGFLWDNPAAKISHPVKTAEVVGYFLRRQGIEPEIVLFTLHPGQSPAETMRRTIADKNLDAIIWMTDVDVPGAVGPLDEGALTTLGWRCRISGRPQFGVMGCYRPRAAR</sequence>
<dbReference type="GO" id="GO:0016763">
    <property type="term" value="F:pentosyltransferase activity"/>
    <property type="evidence" value="ECO:0007669"/>
    <property type="project" value="TreeGrafter"/>
</dbReference>
<keyword evidence="2" id="KW-1003">Cell membrane</keyword>
<dbReference type="Proteomes" id="UP000232587">
    <property type="component" value="Unassembled WGS sequence"/>
</dbReference>
<feature type="transmembrane region" description="Helical" evidence="8">
    <location>
        <begin position="200"/>
        <end position="219"/>
    </location>
</feature>
<dbReference type="InterPro" id="IPR050297">
    <property type="entry name" value="LipidA_mod_glycosyltrf_83"/>
</dbReference>
<feature type="transmembrane region" description="Helical" evidence="8">
    <location>
        <begin position="137"/>
        <end position="155"/>
    </location>
</feature>
<feature type="transmembrane region" description="Helical" evidence="8">
    <location>
        <begin position="308"/>
        <end position="328"/>
    </location>
</feature>
<keyword evidence="10" id="KW-1185">Reference proteome</keyword>
<dbReference type="RefSeq" id="WP_100865528.1">
    <property type="nucleotide sequence ID" value="NZ_PHUF01000002.1"/>
</dbReference>
<reference evidence="9 10" key="1">
    <citation type="submission" date="2017-11" db="EMBL/GenBank/DDBJ databases">
        <title>Genomic Encyclopedia of Type Strains, Phase III (KMG-III): the genomes of soil and plant-associated and newly described type strains.</title>
        <authorList>
            <person name="Whitman W."/>
        </authorList>
    </citation>
    <scope>NUCLEOTIDE SEQUENCE [LARGE SCALE GENOMIC DNA]</scope>
    <source>
        <strain evidence="9 10">CGMCC 1.12274</strain>
    </source>
</reference>
<keyword evidence="4" id="KW-0808">Transferase</keyword>
<keyword evidence="7 8" id="KW-0472">Membrane</keyword>
<organism evidence="9 10">
    <name type="scientific">Novosphingobium kunmingense</name>
    <dbReference type="NCBI Taxonomy" id="1211806"/>
    <lineage>
        <taxon>Bacteria</taxon>
        <taxon>Pseudomonadati</taxon>
        <taxon>Pseudomonadota</taxon>
        <taxon>Alphaproteobacteria</taxon>
        <taxon>Sphingomonadales</taxon>
        <taxon>Sphingomonadaceae</taxon>
        <taxon>Novosphingobium</taxon>
    </lineage>
</organism>
<dbReference type="EMBL" id="PHUF01000002">
    <property type="protein sequence ID" value="PKB25044.1"/>
    <property type="molecule type" value="Genomic_DNA"/>
</dbReference>
<keyword evidence="6 8" id="KW-1133">Transmembrane helix</keyword>
<feature type="transmembrane region" description="Helical" evidence="8">
    <location>
        <begin position="335"/>
        <end position="357"/>
    </location>
</feature>
<evidence type="ECO:0000256" key="8">
    <source>
        <dbReference type="SAM" id="Phobius"/>
    </source>
</evidence>
<evidence type="ECO:0000256" key="2">
    <source>
        <dbReference type="ARBA" id="ARBA00022475"/>
    </source>
</evidence>
<dbReference type="AlphaFoldDB" id="A0A2N0I1K2"/>
<evidence type="ECO:0000256" key="7">
    <source>
        <dbReference type="ARBA" id="ARBA00023136"/>
    </source>
</evidence>
<feature type="transmembrane region" description="Helical" evidence="8">
    <location>
        <begin position="249"/>
        <end position="271"/>
    </location>
</feature>
<evidence type="ECO:0000256" key="6">
    <source>
        <dbReference type="ARBA" id="ARBA00022989"/>
    </source>
</evidence>
<dbReference type="GO" id="GO:0005886">
    <property type="term" value="C:plasma membrane"/>
    <property type="evidence" value="ECO:0007669"/>
    <property type="project" value="UniProtKB-SubCell"/>
</dbReference>
<comment type="caution">
    <text evidence="9">The sequence shown here is derived from an EMBL/GenBank/DDBJ whole genome shotgun (WGS) entry which is preliminary data.</text>
</comment>
<comment type="subcellular location">
    <subcellularLocation>
        <location evidence="1">Cell membrane</location>
        <topology evidence="1">Multi-pass membrane protein</topology>
    </subcellularLocation>
</comment>
<evidence type="ECO:0000256" key="4">
    <source>
        <dbReference type="ARBA" id="ARBA00022679"/>
    </source>
</evidence>
<dbReference type="GO" id="GO:0010041">
    <property type="term" value="P:response to iron(III) ion"/>
    <property type="evidence" value="ECO:0007669"/>
    <property type="project" value="TreeGrafter"/>
</dbReference>
<evidence type="ECO:0000313" key="10">
    <source>
        <dbReference type="Proteomes" id="UP000232587"/>
    </source>
</evidence>
<feature type="transmembrane region" description="Helical" evidence="8">
    <location>
        <begin position="90"/>
        <end position="107"/>
    </location>
</feature>